<protein>
    <submittedName>
        <fullName evidence="7">Uncharacterized protein</fullName>
    </submittedName>
</protein>
<evidence type="ECO:0000256" key="4">
    <source>
        <dbReference type="ARBA" id="ARBA00023136"/>
    </source>
</evidence>
<keyword evidence="2 6" id="KW-0812">Transmembrane</keyword>
<evidence type="ECO:0000256" key="1">
    <source>
        <dbReference type="ARBA" id="ARBA00004141"/>
    </source>
</evidence>
<evidence type="ECO:0000256" key="3">
    <source>
        <dbReference type="ARBA" id="ARBA00022989"/>
    </source>
</evidence>
<evidence type="ECO:0000256" key="2">
    <source>
        <dbReference type="ARBA" id="ARBA00022692"/>
    </source>
</evidence>
<evidence type="ECO:0000313" key="7">
    <source>
        <dbReference type="EMBL" id="CAD7265695.1"/>
    </source>
</evidence>
<name>A0A7R9B3M9_TIMSH</name>
<dbReference type="GO" id="GO:0006820">
    <property type="term" value="P:monoatomic anion transport"/>
    <property type="evidence" value="ECO:0007669"/>
    <property type="project" value="TreeGrafter"/>
</dbReference>
<dbReference type="PANTHER" id="PTHR11662">
    <property type="entry name" value="SOLUTE CARRIER FAMILY 17"/>
    <property type="match status" value="1"/>
</dbReference>
<keyword evidence="4 6" id="KW-0472">Membrane</keyword>
<reference evidence="7" key="1">
    <citation type="submission" date="2020-11" db="EMBL/GenBank/DDBJ databases">
        <authorList>
            <person name="Tran Van P."/>
        </authorList>
    </citation>
    <scope>NUCLEOTIDE SEQUENCE</scope>
</reference>
<dbReference type="PANTHER" id="PTHR11662:SF411">
    <property type="entry name" value="GH05102P"/>
    <property type="match status" value="1"/>
</dbReference>
<proteinExistence type="predicted"/>
<accession>A0A7R9B3M9</accession>
<dbReference type="EMBL" id="OC005841">
    <property type="protein sequence ID" value="CAD7265695.1"/>
    <property type="molecule type" value="Genomic_DNA"/>
</dbReference>
<evidence type="ECO:0000256" key="6">
    <source>
        <dbReference type="SAM" id="Phobius"/>
    </source>
</evidence>
<feature type="region of interest" description="Disordered" evidence="5">
    <location>
        <begin position="122"/>
        <end position="149"/>
    </location>
</feature>
<comment type="subcellular location">
    <subcellularLocation>
        <location evidence="1">Membrane</location>
        <topology evidence="1">Multi-pass membrane protein</topology>
    </subcellularLocation>
</comment>
<organism evidence="7">
    <name type="scientific">Timema shepardi</name>
    <name type="common">Walking stick</name>
    <dbReference type="NCBI Taxonomy" id="629360"/>
    <lineage>
        <taxon>Eukaryota</taxon>
        <taxon>Metazoa</taxon>
        <taxon>Ecdysozoa</taxon>
        <taxon>Arthropoda</taxon>
        <taxon>Hexapoda</taxon>
        <taxon>Insecta</taxon>
        <taxon>Pterygota</taxon>
        <taxon>Neoptera</taxon>
        <taxon>Polyneoptera</taxon>
        <taxon>Phasmatodea</taxon>
        <taxon>Timematodea</taxon>
        <taxon>Timematoidea</taxon>
        <taxon>Timematidae</taxon>
        <taxon>Timema</taxon>
    </lineage>
</organism>
<gene>
    <name evidence="7" type="ORF">TSIB3V08_LOCUS9726</name>
</gene>
<keyword evidence="3 6" id="KW-1133">Transmembrane helix</keyword>
<dbReference type="InterPro" id="IPR050382">
    <property type="entry name" value="MFS_Na/Anion_cotransporter"/>
</dbReference>
<feature type="transmembrane region" description="Helical" evidence="6">
    <location>
        <begin position="42"/>
        <end position="62"/>
    </location>
</feature>
<dbReference type="GO" id="GO:0016020">
    <property type="term" value="C:membrane"/>
    <property type="evidence" value="ECO:0007669"/>
    <property type="project" value="UniProtKB-SubCell"/>
</dbReference>
<dbReference type="GO" id="GO:0022857">
    <property type="term" value="F:transmembrane transporter activity"/>
    <property type="evidence" value="ECO:0007669"/>
    <property type="project" value="TreeGrafter"/>
</dbReference>
<evidence type="ECO:0000256" key="5">
    <source>
        <dbReference type="SAM" id="MobiDB-lite"/>
    </source>
</evidence>
<sequence length="779" mass="87869">MGINGWMSSLPYLGKYIFAVLTSSLCDFLRKTGRLTTTMARKIFTTFALSVPACLMLAQMFFGCDRIASVTFFTLALTMNGAVTAGYLGNGLDIAPNFSGKSSHCSRIGKVELGEVNPHLRGRRVENHLGKTTPSSPDRDPNLDLPVLSSRAQHDKRVSQLRHRGGCSKCRYVRTSRYRIEEHGDRQPWYYYSSPITSLVLIDSSQLTSDSQHLGTIFGMANTLSSLGGFLSSFMVGSLTYNNVKLVLFGSPGSSTSANIRTVEEGVHVCCCVLSKHTSSGGECSCVLLCSQQTYAQWRRVFMCVVVFSANIRAVEESVHQTYAQWRRVFMCVVVFSANIRAVEESVHQTYAQWRRVFMCVVVFSANIRAVEESVHQTYAQWRRVFMCVVVFSANIRAVEESVHQTYAQWRRVFMCVVVFSANIRAVEESVHQTYAQWRRVFMCVVVFSANIRAVEESVHQTYAQWRRVFMCVVVFSANIRAVEESVHQTYVQWRRVFMCVVFSANILAVEEGVHVCCCVLSKHTRSGGECSCVLLCSQQTYVQWRKVFMCVVVFSANILAVEEGVHVCCVLSKHTRSGGECSCVLLCSQQTYVQWRKVFMCVVFSANILAVEEGVHQTYSQWRKVFMCVVFSANILAVEEGVHVCCCVLSNIRQWRKVFMCVVFSANILAVEESVHQTYAQWRRVFMCVVVFSANIRAVEESVHQTYSQWRKVFGILVGTYAAGALMFLVFGSGELQAWNSGSNKLQQEDKERIPLNKKSIVINSIQEKPSGREDART</sequence>
<dbReference type="AlphaFoldDB" id="A0A7R9B3M9"/>